<sequence length="280" mass="29750">MSEKIKTLLEALPYIKTFAGSTFVIKYGGAAMEEESLKREFAKDMVLLKYVGINPVIVHGGGPKINRLLTDMHIPAKFVDGLRVTDGRTLEVVEMVLSGSINKEIVKNINDMGGKAIGLSGKDGKLLVAEKVKDKEIGFVGEIVDVDVAIIRDINRHGYIPVIAPLAYGADGNSYNVNADTAAGSIAKALSAEKLVLLTDVEGVLDKEGNLISSLKRPDIEALINSKTVSGGMIPKVGCCLDALQGGVRETHIIDGRIPHAILLEVFTDSGIGTQITGGT</sequence>
<dbReference type="PIRSF" id="PIRSF000728">
    <property type="entry name" value="NAGK"/>
    <property type="match status" value="1"/>
</dbReference>
<dbReference type="Gene3D" id="3.40.1160.10">
    <property type="entry name" value="Acetylglutamate kinase-like"/>
    <property type="match status" value="1"/>
</dbReference>
<dbReference type="AlphaFoldDB" id="A0A971M3P8"/>
<evidence type="ECO:0000256" key="1">
    <source>
        <dbReference type="ARBA" id="ARBA00004828"/>
    </source>
</evidence>
<comment type="function">
    <text evidence="9">Catalyzes the ATP-dependent phosphorylation of N-acetyl-L-glutamate.</text>
</comment>
<comment type="similarity">
    <text evidence="9">Belongs to the acetylglutamate kinase family. ArgB subfamily.</text>
</comment>
<dbReference type="PANTHER" id="PTHR23342">
    <property type="entry name" value="N-ACETYLGLUTAMATE SYNTHASE"/>
    <property type="match status" value="1"/>
</dbReference>
<reference evidence="11" key="2">
    <citation type="submission" date="2020-01" db="EMBL/GenBank/DDBJ databases">
        <authorList>
            <person name="Campanaro S."/>
        </authorList>
    </citation>
    <scope>NUCLEOTIDE SEQUENCE</scope>
    <source>
        <strain evidence="11">AS06rmzACSIP_7</strain>
    </source>
</reference>
<feature type="binding site" evidence="9">
    <location>
        <begin position="61"/>
        <end position="62"/>
    </location>
    <ligand>
        <name>substrate</name>
    </ligand>
</feature>
<dbReference type="Proteomes" id="UP000777265">
    <property type="component" value="Unassembled WGS sequence"/>
</dbReference>
<keyword evidence="4 9" id="KW-0808">Transferase</keyword>
<dbReference type="Pfam" id="PF00696">
    <property type="entry name" value="AA_kinase"/>
    <property type="match status" value="1"/>
</dbReference>
<feature type="site" description="Transition state stabilizer" evidence="9">
    <location>
        <position position="236"/>
    </location>
</feature>
<dbReference type="InterPro" id="IPR001048">
    <property type="entry name" value="Asp/Glu/Uridylate_kinase"/>
</dbReference>
<feature type="binding site" evidence="9">
    <location>
        <position position="176"/>
    </location>
    <ligand>
        <name>substrate</name>
    </ligand>
</feature>
<dbReference type="InterPro" id="IPR001057">
    <property type="entry name" value="Glu/AcGlu_kinase"/>
</dbReference>
<evidence type="ECO:0000313" key="12">
    <source>
        <dbReference type="Proteomes" id="UP000777265"/>
    </source>
</evidence>
<evidence type="ECO:0000256" key="2">
    <source>
        <dbReference type="ARBA" id="ARBA00022571"/>
    </source>
</evidence>
<evidence type="ECO:0000256" key="5">
    <source>
        <dbReference type="ARBA" id="ARBA00022741"/>
    </source>
</evidence>
<keyword evidence="9" id="KW-0963">Cytoplasm</keyword>
<keyword evidence="7 9" id="KW-0067">ATP-binding</keyword>
<dbReference type="PRINTS" id="PR00474">
    <property type="entry name" value="GLU5KINASE"/>
</dbReference>
<evidence type="ECO:0000256" key="8">
    <source>
        <dbReference type="ARBA" id="ARBA00048141"/>
    </source>
</evidence>
<evidence type="ECO:0000256" key="3">
    <source>
        <dbReference type="ARBA" id="ARBA00022605"/>
    </source>
</evidence>
<dbReference type="InterPro" id="IPR041727">
    <property type="entry name" value="NAGK-C"/>
</dbReference>
<accession>A0A971M3P8</accession>
<dbReference type="EMBL" id="JAAYEE010000112">
    <property type="protein sequence ID" value="NLW35183.1"/>
    <property type="molecule type" value="Genomic_DNA"/>
</dbReference>
<evidence type="ECO:0000259" key="10">
    <source>
        <dbReference type="Pfam" id="PF00696"/>
    </source>
</evidence>
<comment type="pathway">
    <text evidence="1 9">Amino-acid biosynthesis; L-arginine biosynthesis; N(2)-acetyl-L-ornithine from L-glutamate: step 2/4.</text>
</comment>
<comment type="subcellular location">
    <subcellularLocation>
        <location evidence="9">Cytoplasm</location>
    </subcellularLocation>
</comment>
<dbReference type="CDD" id="cd04250">
    <property type="entry name" value="AAK_NAGK-C"/>
    <property type="match status" value="1"/>
</dbReference>
<dbReference type="InterPro" id="IPR036393">
    <property type="entry name" value="AceGlu_kinase-like_sf"/>
</dbReference>
<feature type="binding site" evidence="9">
    <location>
        <position position="83"/>
    </location>
    <ligand>
        <name>substrate</name>
    </ligand>
</feature>
<proteinExistence type="inferred from homology"/>
<evidence type="ECO:0000313" key="11">
    <source>
        <dbReference type="EMBL" id="NLW35183.1"/>
    </source>
</evidence>
<evidence type="ECO:0000256" key="6">
    <source>
        <dbReference type="ARBA" id="ARBA00022777"/>
    </source>
</evidence>
<gene>
    <name evidence="9 11" type="primary">argB</name>
    <name evidence="11" type="ORF">GXY80_06840</name>
</gene>
<protein>
    <recommendedName>
        <fullName evidence="9">Acetylglutamate kinase</fullName>
        <ecNumber evidence="9">2.7.2.8</ecNumber>
    </recommendedName>
    <alternativeName>
        <fullName evidence="9">N-acetyl-L-glutamate 5-phosphotransferase</fullName>
    </alternativeName>
    <alternativeName>
        <fullName evidence="9">NAG kinase</fullName>
        <shortName evidence="9">NAGK</shortName>
    </alternativeName>
</protein>
<reference evidence="11" key="1">
    <citation type="journal article" date="2020" name="Biotechnol. Biofuels">
        <title>New insights from the biogas microbiome by comprehensive genome-resolved metagenomics of nearly 1600 species originating from multiple anaerobic digesters.</title>
        <authorList>
            <person name="Campanaro S."/>
            <person name="Treu L."/>
            <person name="Rodriguez-R L.M."/>
            <person name="Kovalovszki A."/>
            <person name="Ziels R.M."/>
            <person name="Maus I."/>
            <person name="Zhu X."/>
            <person name="Kougias P.G."/>
            <person name="Basile A."/>
            <person name="Luo G."/>
            <person name="Schluter A."/>
            <person name="Konstantinidis K.T."/>
            <person name="Angelidaki I."/>
        </authorList>
    </citation>
    <scope>NUCLEOTIDE SEQUENCE</scope>
    <source>
        <strain evidence="11">AS06rmzACSIP_7</strain>
    </source>
</reference>
<organism evidence="11 12">
    <name type="scientific">Syntrophorhabdus aromaticivorans</name>
    <dbReference type="NCBI Taxonomy" id="328301"/>
    <lineage>
        <taxon>Bacteria</taxon>
        <taxon>Pseudomonadati</taxon>
        <taxon>Thermodesulfobacteriota</taxon>
        <taxon>Syntrophorhabdia</taxon>
        <taxon>Syntrophorhabdales</taxon>
        <taxon>Syntrophorhabdaceae</taxon>
        <taxon>Syntrophorhabdus</taxon>
    </lineage>
</organism>
<keyword evidence="5 9" id="KW-0547">Nucleotide-binding</keyword>
<keyword evidence="2 9" id="KW-0055">Arginine biosynthesis</keyword>
<comment type="caution">
    <text evidence="11">The sequence shown here is derived from an EMBL/GenBank/DDBJ whole genome shotgun (WGS) entry which is preliminary data.</text>
</comment>
<dbReference type="PANTHER" id="PTHR23342:SF0">
    <property type="entry name" value="N-ACETYLGLUTAMATE SYNTHASE, MITOCHONDRIAL"/>
    <property type="match status" value="1"/>
</dbReference>
<evidence type="ECO:0000256" key="9">
    <source>
        <dbReference type="HAMAP-Rule" id="MF_00082"/>
    </source>
</evidence>
<dbReference type="NCBIfam" id="TIGR00761">
    <property type="entry name" value="argB"/>
    <property type="match status" value="1"/>
</dbReference>
<dbReference type="EC" id="2.7.2.8" evidence="9"/>
<dbReference type="SUPFAM" id="SSF53633">
    <property type="entry name" value="Carbamate kinase-like"/>
    <property type="match status" value="1"/>
</dbReference>
<keyword evidence="6 9" id="KW-0418">Kinase</keyword>
<keyword evidence="3 9" id="KW-0028">Amino-acid biosynthesis</keyword>
<feature type="site" description="Transition state stabilizer" evidence="9">
    <location>
        <position position="26"/>
    </location>
</feature>
<evidence type="ECO:0000256" key="4">
    <source>
        <dbReference type="ARBA" id="ARBA00022679"/>
    </source>
</evidence>
<dbReference type="HAMAP" id="MF_00082">
    <property type="entry name" value="ArgB"/>
    <property type="match status" value="1"/>
</dbReference>
<feature type="domain" description="Aspartate/glutamate/uridylate kinase" evidence="10">
    <location>
        <begin position="22"/>
        <end position="255"/>
    </location>
</feature>
<dbReference type="GO" id="GO:0003991">
    <property type="term" value="F:acetylglutamate kinase activity"/>
    <property type="evidence" value="ECO:0007669"/>
    <property type="project" value="UniProtKB-UniRule"/>
</dbReference>
<dbReference type="GO" id="GO:0005737">
    <property type="term" value="C:cytoplasm"/>
    <property type="evidence" value="ECO:0007669"/>
    <property type="project" value="UniProtKB-SubCell"/>
</dbReference>
<dbReference type="GO" id="GO:0005524">
    <property type="term" value="F:ATP binding"/>
    <property type="evidence" value="ECO:0007669"/>
    <property type="project" value="UniProtKB-UniRule"/>
</dbReference>
<dbReference type="InterPro" id="IPR037528">
    <property type="entry name" value="ArgB"/>
</dbReference>
<name>A0A971M3P8_9BACT</name>
<dbReference type="InterPro" id="IPR004662">
    <property type="entry name" value="AcgluKinase_fam"/>
</dbReference>
<comment type="catalytic activity">
    <reaction evidence="8 9">
        <text>N-acetyl-L-glutamate + ATP = N-acetyl-L-glutamyl 5-phosphate + ADP</text>
        <dbReference type="Rhea" id="RHEA:14629"/>
        <dbReference type="ChEBI" id="CHEBI:30616"/>
        <dbReference type="ChEBI" id="CHEBI:44337"/>
        <dbReference type="ChEBI" id="CHEBI:57936"/>
        <dbReference type="ChEBI" id="CHEBI:456216"/>
        <dbReference type="EC" id="2.7.2.8"/>
    </reaction>
</comment>
<dbReference type="GO" id="GO:0042450">
    <property type="term" value="P:L-arginine biosynthetic process via ornithine"/>
    <property type="evidence" value="ECO:0007669"/>
    <property type="project" value="UniProtKB-UniRule"/>
</dbReference>
<evidence type="ECO:0000256" key="7">
    <source>
        <dbReference type="ARBA" id="ARBA00022840"/>
    </source>
</evidence>
<dbReference type="FunFam" id="3.40.1160.10:FF:000004">
    <property type="entry name" value="Acetylglutamate kinase"/>
    <property type="match status" value="1"/>
</dbReference>